<protein>
    <recommendedName>
        <fullName evidence="1">SET domain-containing protein</fullName>
    </recommendedName>
</protein>
<dbReference type="EMBL" id="KV784378">
    <property type="protein sequence ID" value="OEU08881.1"/>
    <property type="molecule type" value="Genomic_DNA"/>
</dbReference>
<dbReference type="KEGG" id="fcy:FRACYDRAFT_196111"/>
<evidence type="ECO:0000313" key="2">
    <source>
        <dbReference type="EMBL" id="OEU08881.1"/>
    </source>
</evidence>
<organism evidence="2 3">
    <name type="scientific">Fragilariopsis cylindrus CCMP1102</name>
    <dbReference type="NCBI Taxonomy" id="635003"/>
    <lineage>
        <taxon>Eukaryota</taxon>
        <taxon>Sar</taxon>
        <taxon>Stramenopiles</taxon>
        <taxon>Ochrophyta</taxon>
        <taxon>Bacillariophyta</taxon>
        <taxon>Bacillariophyceae</taxon>
        <taxon>Bacillariophycidae</taxon>
        <taxon>Bacillariales</taxon>
        <taxon>Bacillariaceae</taxon>
        <taxon>Fragilariopsis</taxon>
    </lineage>
</organism>
<evidence type="ECO:0000313" key="3">
    <source>
        <dbReference type="Proteomes" id="UP000095751"/>
    </source>
</evidence>
<dbReference type="OrthoDB" id="39971at2759"/>
<feature type="domain" description="SET" evidence="1">
    <location>
        <begin position="290"/>
        <end position="444"/>
    </location>
</feature>
<dbReference type="Gene3D" id="2.170.270.10">
    <property type="entry name" value="SET domain"/>
    <property type="match status" value="2"/>
</dbReference>
<evidence type="ECO:0000259" key="1">
    <source>
        <dbReference type="PROSITE" id="PS50280"/>
    </source>
</evidence>
<reference evidence="2 3" key="1">
    <citation type="submission" date="2016-09" db="EMBL/GenBank/DDBJ databases">
        <title>Extensive genetic diversity and differential bi-allelic expression allows diatom success in the polar Southern Ocean.</title>
        <authorList>
            <consortium name="DOE Joint Genome Institute"/>
            <person name="Mock T."/>
            <person name="Otillar R.P."/>
            <person name="Strauss J."/>
            <person name="Dupont C."/>
            <person name="Frickenhaus S."/>
            <person name="Maumus F."/>
            <person name="Mcmullan M."/>
            <person name="Sanges R."/>
            <person name="Schmutz J."/>
            <person name="Toseland A."/>
            <person name="Valas R."/>
            <person name="Veluchamy A."/>
            <person name="Ward B.J."/>
            <person name="Allen A."/>
            <person name="Barry K."/>
            <person name="Falciatore A."/>
            <person name="Ferrante M."/>
            <person name="Fortunato A.E."/>
            <person name="Gloeckner G."/>
            <person name="Gruber A."/>
            <person name="Hipkin R."/>
            <person name="Janech M."/>
            <person name="Kroth P."/>
            <person name="Leese F."/>
            <person name="Lindquist E."/>
            <person name="Lyon B.R."/>
            <person name="Martin J."/>
            <person name="Mayer C."/>
            <person name="Parker M."/>
            <person name="Quesneville H."/>
            <person name="Raymond J."/>
            <person name="Uhlig C."/>
            <person name="Valentin K.U."/>
            <person name="Worden A.Z."/>
            <person name="Armbrust E.V."/>
            <person name="Bowler C."/>
            <person name="Green B."/>
            <person name="Moulton V."/>
            <person name="Van Oosterhout C."/>
            <person name="Grigoriev I."/>
        </authorList>
    </citation>
    <scope>NUCLEOTIDE SEQUENCE [LARGE SCALE GENOMIC DNA]</scope>
    <source>
        <strain evidence="2 3">CCMP1102</strain>
    </source>
</reference>
<dbReference type="Pfam" id="PF00856">
    <property type="entry name" value="SET"/>
    <property type="match status" value="1"/>
</dbReference>
<gene>
    <name evidence="2" type="ORF">FRACYDRAFT_196111</name>
</gene>
<dbReference type="InParanoid" id="A0A1E7ESE3"/>
<name>A0A1E7ESE3_9STRA</name>
<dbReference type="InterPro" id="IPR001214">
    <property type="entry name" value="SET_dom"/>
</dbReference>
<sequence>MFPTRTTSTSASTIFVNAAAIECGVYLAPSSIPFAGLGMYAGNRSISRNDIVTYGDILIPIVERPWHIERRLSDQRNFLWDEYIWNADTFDFTDEELGEDLVSDVAMASPGVGAAANSYMSMINVDDYPIKISRAGLPPDSPGHGAFTIYHGRSFYATTPIEPGQEIFVSYGEDYFTSRTHTYGYLPMPDRDYERADHILNTGLNIIRHNKNITAKGDDESLREEIWNDAHALIKDISENIFNTSRILNAIPANISVIEDILEDGGTAYQDYNRSVKDLKWLEEHGQCMDNIIVGRSTIPDAGRGAFATRYIPSGGLVSPAPLVHIDDIDNMVMFMEHVYNEDDDLVPNRRGEYTWQLILNYCFAHHQSTLLLCPYGLLSSLINHSKENFNTKIQWSEDHRMRHPEWLEEPIKEWGLEFHTGLQIDFVATRDIEANEEILIDYGSFWQKAWDNHVEEFRFEEHRSEYYRPAYELNELVFNDDFELRTEKDRAYELDGVQMHCRRWYLHQINKRLVGDQACNIVRKLGEDSYLVRAIRWKDDNEDRTTSFSQDHVLFWGVPRDIFYFEDLPNSRDIHQQWAFRHPIMIPEEMFPNVSLFVLLCVSSCHSLLS</sequence>
<dbReference type="InterPro" id="IPR046341">
    <property type="entry name" value="SET_dom_sf"/>
</dbReference>
<keyword evidence="3" id="KW-1185">Reference proteome</keyword>
<proteinExistence type="predicted"/>
<dbReference type="PROSITE" id="PS50280">
    <property type="entry name" value="SET"/>
    <property type="match status" value="2"/>
</dbReference>
<dbReference type="AlphaFoldDB" id="A0A1E7ESE3"/>
<dbReference type="SUPFAM" id="SSF82199">
    <property type="entry name" value="SET domain"/>
    <property type="match status" value="2"/>
</dbReference>
<accession>A0A1E7ESE3</accession>
<dbReference type="Proteomes" id="UP000095751">
    <property type="component" value="Unassembled WGS sequence"/>
</dbReference>
<feature type="domain" description="SET" evidence="1">
    <location>
        <begin position="23"/>
        <end position="172"/>
    </location>
</feature>